<dbReference type="InterPro" id="IPR051396">
    <property type="entry name" value="Bact_Antivir_Def_Nuclease"/>
</dbReference>
<organism evidence="2 3">
    <name type="scientific">Vibrio navarrensis</name>
    <dbReference type="NCBI Taxonomy" id="29495"/>
    <lineage>
        <taxon>Bacteria</taxon>
        <taxon>Pseudomonadati</taxon>
        <taxon>Pseudomonadota</taxon>
        <taxon>Gammaproteobacteria</taxon>
        <taxon>Vibrionales</taxon>
        <taxon>Vibrionaceae</taxon>
        <taxon>Vibrio</taxon>
    </lineage>
</organism>
<name>A0A099LMD2_9VIBR</name>
<proteinExistence type="predicted"/>
<dbReference type="GeneID" id="43685201"/>
<comment type="caution">
    <text evidence="2">The sequence shown here is derived from an EMBL/GenBank/DDBJ whole genome shotgun (WGS) entry which is preliminary data.</text>
</comment>
<protein>
    <recommendedName>
        <fullName evidence="1">Endonuclease GajA/Old nuclease/RecF-like AAA domain-containing protein</fullName>
    </recommendedName>
</protein>
<dbReference type="STRING" id="29495.EA26_19170"/>
<dbReference type="InterPro" id="IPR027417">
    <property type="entry name" value="P-loop_NTPase"/>
</dbReference>
<reference evidence="2 3" key="1">
    <citation type="submission" date="2014-04" db="EMBL/GenBank/DDBJ databases">
        <title>Genome sequencing of Vibrio navarrensis strains.</title>
        <authorList>
            <person name="Gladney L.M."/>
            <person name="Katz L.S."/>
            <person name="Marino-Ramirez L."/>
            <person name="Jordan I.K."/>
        </authorList>
    </citation>
    <scope>NUCLEOTIDE SEQUENCE [LARGE SCALE GENOMIC DNA]</scope>
    <source>
        <strain evidence="2 3">ATCC 51183</strain>
    </source>
</reference>
<dbReference type="EMBL" id="JMCG01000002">
    <property type="protein sequence ID" value="KGK09320.1"/>
    <property type="molecule type" value="Genomic_DNA"/>
</dbReference>
<accession>A0A099LMD2</accession>
<evidence type="ECO:0000313" key="3">
    <source>
        <dbReference type="Proteomes" id="UP000029994"/>
    </source>
</evidence>
<dbReference type="AlphaFoldDB" id="A0A099LMD2"/>
<dbReference type="PANTHER" id="PTHR43581:SF4">
    <property type="entry name" value="ATP_GTP PHOSPHATASE"/>
    <property type="match status" value="1"/>
</dbReference>
<dbReference type="Proteomes" id="UP000029994">
    <property type="component" value="Unassembled WGS sequence"/>
</dbReference>
<keyword evidence="3" id="KW-1185">Reference proteome</keyword>
<feature type="domain" description="Endonuclease GajA/Old nuclease/RecF-like AAA" evidence="1">
    <location>
        <begin position="155"/>
        <end position="285"/>
    </location>
</feature>
<sequence length="519" mass="58949">MIIDKVHIEKFRGFTDVKFSLGQYVTLIAGQNGTQKSTLLGILSQTFTIPNKDHPFSNEKPLIGGSYRSSFADKFSLSPKRDLAGSHEWTLYFYDHNLHEDIGEDGGFTVESIPRTVDSIRFWQKGRREAGSGYIQLPVLYLSLKRLIPIAEAGKVQEKDIKLTDAEQHWFTKHYKKILLTRDNVQAIDYLEGPSKNTLGVSTEHYDWLSNSAGQDNLGKILLAILSFKRLKAKHPDEYKGGILAIDEIDATLYPGSQVQLLELLASISSKENIQIIATTHSLQMLEKLSKLKSSRGRSKQFNTVYLTKQDNLILVDEAPSFEDILHNLNVSIGRTEIVKQLSVYTEDKECIQFTKALLQGNQFNLKYEPLTMGCNNYLELGRKKVPSFQHPNSIVVLDGDVRGKLPKGPATLKNYICLPGELNPESLLADFLDSLPDAHPFWKQKKNHYSHQVCFKNFDVNEIKANRETAKKWYLEQVESGAWGRGANNIYKHYLATIPEDRKAFVEQFTNIYNSCLK</sequence>
<dbReference type="Pfam" id="PF13175">
    <property type="entry name" value="AAA_15"/>
    <property type="match status" value="1"/>
</dbReference>
<evidence type="ECO:0000313" key="2">
    <source>
        <dbReference type="EMBL" id="KGK09320.1"/>
    </source>
</evidence>
<dbReference type="Gene3D" id="3.40.50.300">
    <property type="entry name" value="P-loop containing nucleotide triphosphate hydrolases"/>
    <property type="match status" value="2"/>
</dbReference>
<dbReference type="RefSeq" id="WP_039430609.1">
    <property type="nucleotide sequence ID" value="NZ_CP061845.1"/>
</dbReference>
<dbReference type="PANTHER" id="PTHR43581">
    <property type="entry name" value="ATP/GTP PHOSPHATASE"/>
    <property type="match status" value="1"/>
</dbReference>
<dbReference type="eggNOG" id="COG1106">
    <property type="taxonomic scope" value="Bacteria"/>
</dbReference>
<dbReference type="InterPro" id="IPR041685">
    <property type="entry name" value="AAA_GajA/Old/RecF-like"/>
</dbReference>
<gene>
    <name evidence="2" type="ORF">EA26_19170</name>
</gene>
<evidence type="ECO:0000259" key="1">
    <source>
        <dbReference type="Pfam" id="PF13175"/>
    </source>
</evidence>
<dbReference type="SUPFAM" id="SSF52540">
    <property type="entry name" value="P-loop containing nucleoside triphosphate hydrolases"/>
    <property type="match status" value="1"/>
</dbReference>